<evidence type="ECO:0008006" key="3">
    <source>
        <dbReference type="Google" id="ProtNLM"/>
    </source>
</evidence>
<comment type="caution">
    <text evidence="1">The sequence shown here is derived from an EMBL/GenBank/DDBJ whole genome shotgun (WGS) entry which is preliminary data.</text>
</comment>
<sequence length="87" mass="10037">METFYQLARWLLMWFEAISDLRVNMDKSELISVGGVKNVEDLASKFGCKVGSFLSTYLGILLGAPFKFVVAWDGIEERFHKRLAMWK</sequence>
<dbReference type="PANTHER" id="PTHR33116">
    <property type="entry name" value="REVERSE TRANSCRIPTASE ZINC-BINDING DOMAIN-CONTAINING PROTEIN-RELATED-RELATED"/>
    <property type="match status" value="1"/>
</dbReference>
<gene>
    <name evidence="1" type="ORF">CK203_051465</name>
</gene>
<accession>A0A438H1C4</accession>
<dbReference type="EMBL" id="QGNW01000296">
    <property type="protein sequence ID" value="RVW78406.1"/>
    <property type="molecule type" value="Genomic_DNA"/>
</dbReference>
<evidence type="ECO:0000313" key="1">
    <source>
        <dbReference type="EMBL" id="RVW78406.1"/>
    </source>
</evidence>
<reference evidence="1 2" key="1">
    <citation type="journal article" date="2018" name="PLoS Genet.">
        <title>Population sequencing reveals clonal diversity and ancestral inbreeding in the grapevine cultivar Chardonnay.</title>
        <authorList>
            <person name="Roach M.J."/>
            <person name="Johnson D.L."/>
            <person name="Bohlmann J."/>
            <person name="van Vuuren H.J."/>
            <person name="Jones S.J."/>
            <person name="Pretorius I.S."/>
            <person name="Schmidt S.A."/>
            <person name="Borneman A.R."/>
        </authorList>
    </citation>
    <scope>NUCLEOTIDE SEQUENCE [LARGE SCALE GENOMIC DNA]</scope>
    <source>
        <strain evidence="2">cv. Chardonnay</strain>
        <tissue evidence="1">Leaf</tissue>
    </source>
</reference>
<protein>
    <recommendedName>
        <fullName evidence="3">Reverse transcriptase domain-containing protein</fullName>
    </recommendedName>
</protein>
<dbReference type="Proteomes" id="UP000288805">
    <property type="component" value="Unassembled WGS sequence"/>
</dbReference>
<dbReference type="PANTHER" id="PTHR33116:SF78">
    <property type="entry name" value="OS12G0587133 PROTEIN"/>
    <property type="match status" value="1"/>
</dbReference>
<name>A0A438H1C4_VITVI</name>
<evidence type="ECO:0000313" key="2">
    <source>
        <dbReference type="Proteomes" id="UP000288805"/>
    </source>
</evidence>
<dbReference type="AlphaFoldDB" id="A0A438H1C4"/>
<organism evidence="1 2">
    <name type="scientific">Vitis vinifera</name>
    <name type="common">Grape</name>
    <dbReference type="NCBI Taxonomy" id="29760"/>
    <lineage>
        <taxon>Eukaryota</taxon>
        <taxon>Viridiplantae</taxon>
        <taxon>Streptophyta</taxon>
        <taxon>Embryophyta</taxon>
        <taxon>Tracheophyta</taxon>
        <taxon>Spermatophyta</taxon>
        <taxon>Magnoliopsida</taxon>
        <taxon>eudicotyledons</taxon>
        <taxon>Gunneridae</taxon>
        <taxon>Pentapetalae</taxon>
        <taxon>rosids</taxon>
        <taxon>Vitales</taxon>
        <taxon>Vitaceae</taxon>
        <taxon>Viteae</taxon>
        <taxon>Vitis</taxon>
    </lineage>
</organism>
<proteinExistence type="predicted"/>